<dbReference type="PROSITE" id="PS50911">
    <property type="entry name" value="CHAP"/>
    <property type="match status" value="1"/>
</dbReference>
<feature type="compositionally biased region" description="Low complexity" evidence="1">
    <location>
        <begin position="192"/>
        <end position="208"/>
    </location>
</feature>
<reference evidence="4 5" key="1">
    <citation type="journal article" date="2017" name="BMC Genomics">
        <title>Comparative genomic and phylogenomic analyses of the Bifidobacteriaceae family.</title>
        <authorList>
            <person name="Lugli G.A."/>
            <person name="Milani C."/>
            <person name="Turroni F."/>
            <person name="Duranti S."/>
            <person name="Mancabelli L."/>
            <person name="Mangifesta M."/>
            <person name="Ferrario C."/>
            <person name="Modesto M."/>
            <person name="Mattarelli P."/>
            <person name="Jiri K."/>
            <person name="van Sinderen D."/>
            <person name="Ventura M."/>
        </authorList>
    </citation>
    <scope>NUCLEOTIDE SEQUENCE [LARGE SCALE GENOMIC DNA]</scope>
    <source>
        <strain evidence="4 5">DSM 100216</strain>
    </source>
</reference>
<dbReference type="Proteomes" id="UP000216057">
    <property type="component" value="Unassembled WGS sequence"/>
</dbReference>
<evidence type="ECO:0000313" key="5">
    <source>
        <dbReference type="Proteomes" id="UP000216057"/>
    </source>
</evidence>
<dbReference type="AlphaFoldDB" id="A0A261G9K4"/>
<feature type="region of interest" description="Disordered" evidence="1">
    <location>
        <begin position="103"/>
        <end position="123"/>
    </location>
</feature>
<protein>
    <submittedName>
        <fullName evidence="4">Amidase</fullName>
    </submittedName>
</protein>
<keyword evidence="2" id="KW-0732">Signal</keyword>
<organism evidence="4 5">
    <name type="scientific">Bifidobacterium eulemuris</name>
    <dbReference type="NCBI Taxonomy" id="1765219"/>
    <lineage>
        <taxon>Bacteria</taxon>
        <taxon>Bacillati</taxon>
        <taxon>Actinomycetota</taxon>
        <taxon>Actinomycetes</taxon>
        <taxon>Bifidobacteriales</taxon>
        <taxon>Bifidobacteriaceae</taxon>
        <taxon>Bifidobacterium</taxon>
    </lineage>
</organism>
<dbReference type="Gene3D" id="3.90.1720.10">
    <property type="entry name" value="endopeptidase domain like (from Nostoc punctiforme)"/>
    <property type="match status" value="1"/>
</dbReference>
<feature type="region of interest" description="Disordered" evidence="1">
    <location>
        <begin position="256"/>
        <end position="275"/>
    </location>
</feature>
<feature type="compositionally biased region" description="Low complexity" evidence="1">
    <location>
        <begin position="330"/>
        <end position="364"/>
    </location>
</feature>
<dbReference type="InterPro" id="IPR038765">
    <property type="entry name" value="Papain-like_cys_pep_sf"/>
</dbReference>
<feature type="domain" description="Peptidase C51" evidence="3">
    <location>
        <begin position="351"/>
        <end position="478"/>
    </location>
</feature>
<dbReference type="EMBL" id="MWWZ01000006">
    <property type="protein sequence ID" value="OZG68084.1"/>
    <property type="molecule type" value="Genomic_DNA"/>
</dbReference>
<feature type="chain" id="PRO_5013192832" evidence="2">
    <location>
        <begin position="47"/>
        <end position="478"/>
    </location>
</feature>
<dbReference type="SUPFAM" id="SSF54001">
    <property type="entry name" value="Cysteine proteinases"/>
    <property type="match status" value="1"/>
</dbReference>
<feature type="region of interest" description="Disordered" evidence="1">
    <location>
        <begin position="191"/>
        <end position="210"/>
    </location>
</feature>
<feature type="compositionally biased region" description="Low complexity" evidence="1">
    <location>
        <begin position="104"/>
        <end position="123"/>
    </location>
</feature>
<evidence type="ECO:0000259" key="3">
    <source>
        <dbReference type="PROSITE" id="PS50911"/>
    </source>
</evidence>
<gene>
    <name evidence="4" type="ORF">BEUL_1095</name>
</gene>
<accession>A0A261G9K4</accession>
<name>A0A261G9K4_9BIFI</name>
<comment type="caution">
    <text evidence="4">The sequence shown here is derived from an EMBL/GenBank/DDBJ whole genome shotgun (WGS) entry which is preliminary data.</text>
</comment>
<evidence type="ECO:0000313" key="4">
    <source>
        <dbReference type="EMBL" id="OZG68084.1"/>
    </source>
</evidence>
<feature type="compositionally biased region" description="Gly residues" evidence="1">
    <location>
        <begin position="307"/>
        <end position="329"/>
    </location>
</feature>
<dbReference type="InterPro" id="IPR007921">
    <property type="entry name" value="CHAP_dom"/>
</dbReference>
<evidence type="ECO:0000256" key="1">
    <source>
        <dbReference type="SAM" id="MobiDB-lite"/>
    </source>
</evidence>
<sequence length="478" mass="50480">MPVVEERKTVPMNSWSRVTRSAAAVIATAGLCMAGLLMSPAPEAQADTYSDLVNAQNQHASSAQREAELREQLAGVNEELAEKIIQLDNLTNTQIPAAQEKVTQANEDAASAQSEADAAAERLAAAQKDKEELEAQIEQTGEDYDDAHAAVAQLAREDMHGSDASDLMSVVTGSTSTEEFINSMQSRDALSRNEANAASSAAETLNTSMNRSERLAAIEKQISELKTKADEKAATAQTAATTAQQERDELDALRQQGEEQRAELESMQDQLDSEAAQQAAQTVLLQSQIDSYNRQWQQEQAAASGTVNGGTQGTTSGGNTSGSTGGSTGGNATSGTGSSSSGSSSGSASSGSAGTSSSGQGTSNGDYGNAYYAGQCTYWAYERRRQMGIGTPSYLGNGGEWYRTAPSYGLRVDHNPQVGAALSFLPGQDGADGVFGHVAVVEAVYSDGTFLISEMNWGGPWIMHYRTLTNNGQYWFVH</sequence>
<proteinExistence type="predicted"/>
<dbReference type="Gene3D" id="6.10.250.3150">
    <property type="match status" value="1"/>
</dbReference>
<dbReference type="Pfam" id="PF05257">
    <property type="entry name" value="CHAP"/>
    <property type="match status" value="1"/>
</dbReference>
<feature type="signal peptide" evidence="2">
    <location>
        <begin position="1"/>
        <end position="46"/>
    </location>
</feature>
<evidence type="ECO:0000256" key="2">
    <source>
        <dbReference type="SAM" id="SignalP"/>
    </source>
</evidence>
<feature type="region of interest" description="Disordered" evidence="1">
    <location>
        <begin position="296"/>
        <end position="364"/>
    </location>
</feature>